<evidence type="ECO:0000313" key="6">
    <source>
        <dbReference type="Proteomes" id="UP000005203"/>
    </source>
</evidence>
<dbReference type="InterPro" id="IPR036397">
    <property type="entry name" value="RNaseH_sf"/>
</dbReference>
<protein>
    <submittedName>
        <fullName evidence="7">Exonuclease mut-7 homolog isoform X1</fullName>
    </submittedName>
</protein>
<keyword evidence="6" id="KW-1185">Reference proteome</keyword>
<accession>A0A7M7R2P7</accession>
<evidence type="ECO:0000256" key="2">
    <source>
        <dbReference type="ARBA" id="ARBA00022801"/>
    </source>
</evidence>
<dbReference type="AlphaFoldDB" id="A0A7M7R2P7"/>
<keyword evidence="3 7" id="KW-0269">Exonuclease</keyword>
<evidence type="ECO:0000256" key="3">
    <source>
        <dbReference type="ARBA" id="ARBA00022839"/>
    </source>
</evidence>
<dbReference type="GO" id="GO:0008408">
    <property type="term" value="F:3'-5' exonuclease activity"/>
    <property type="evidence" value="ECO:0007669"/>
    <property type="project" value="InterPro"/>
</dbReference>
<evidence type="ECO:0000313" key="5">
    <source>
        <dbReference type="EnsemblMetazoa" id="XP_391887"/>
    </source>
</evidence>
<dbReference type="CTD" id="35385"/>
<dbReference type="OrthoDB" id="18193at2759"/>
<dbReference type="CDD" id="cd06146">
    <property type="entry name" value="mut-7_like_exo"/>
    <property type="match status" value="1"/>
</dbReference>
<dbReference type="SUPFAM" id="SSF53098">
    <property type="entry name" value="Ribonuclease H-like"/>
    <property type="match status" value="1"/>
</dbReference>
<organism evidence="5">
    <name type="scientific">Apis mellifera</name>
    <name type="common">Honeybee</name>
    <dbReference type="NCBI Taxonomy" id="7460"/>
    <lineage>
        <taxon>Eukaryota</taxon>
        <taxon>Metazoa</taxon>
        <taxon>Ecdysozoa</taxon>
        <taxon>Arthropoda</taxon>
        <taxon>Hexapoda</taxon>
        <taxon>Insecta</taxon>
        <taxon>Pterygota</taxon>
        <taxon>Neoptera</taxon>
        <taxon>Endopterygota</taxon>
        <taxon>Hymenoptera</taxon>
        <taxon>Apocrita</taxon>
        <taxon>Aculeata</taxon>
        <taxon>Apoidea</taxon>
        <taxon>Anthophila</taxon>
        <taxon>Apidae</taxon>
        <taxon>Apis</taxon>
    </lineage>
</organism>
<dbReference type="EnsemblMetazoa" id="XM_391887">
    <property type="protein sequence ID" value="XP_391887"/>
    <property type="gene ID" value="LOC408336"/>
</dbReference>
<dbReference type="InterPro" id="IPR002562">
    <property type="entry name" value="3'-5'_exonuclease_dom"/>
</dbReference>
<dbReference type="InterPro" id="IPR012337">
    <property type="entry name" value="RNaseH-like_sf"/>
</dbReference>
<dbReference type="InterPro" id="IPR002782">
    <property type="entry name" value="Mut7-C_RNAse_dom"/>
</dbReference>
<dbReference type="GO" id="GO:0003676">
    <property type="term" value="F:nucleic acid binding"/>
    <property type="evidence" value="ECO:0007669"/>
    <property type="project" value="InterPro"/>
</dbReference>
<dbReference type="PANTHER" id="PTHR47765">
    <property type="entry name" value="3'-5' EXONUCLEASE DOMAIN-CONTAINING PROTEIN"/>
    <property type="match status" value="1"/>
</dbReference>
<accession>A0A8B9AY05</accession>
<keyword evidence="2" id="KW-0378">Hydrolase</keyword>
<reference evidence="5" key="1">
    <citation type="submission" date="2021-01" db="UniProtKB">
        <authorList>
            <consortium name="EnsemblMetazoa"/>
        </authorList>
    </citation>
    <scope>IDENTIFICATION</scope>
    <source>
        <strain evidence="5">DH4</strain>
    </source>
</reference>
<dbReference type="Pfam" id="PF01927">
    <property type="entry name" value="Mut7-C"/>
    <property type="match status" value="2"/>
</dbReference>
<dbReference type="InterPro" id="IPR052408">
    <property type="entry name" value="Exonuclease_MUT-7-like"/>
</dbReference>
<dbReference type="Gene3D" id="3.30.420.10">
    <property type="entry name" value="Ribonuclease H-like superfamily/Ribonuclease H"/>
    <property type="match status" value="1"/>
</dbReference>
<dbReference type="SMART" id="SM00474">
    <property type="entry name" value="35EXOc"/>
    <property type="match status" value="1"/>
</dbReference>
<dbReference type="RefSeq" id="XP_391887.4">
    <property type="nucleotide sequence ID" value="XM_391887.5"/>
</dbReference>
<dbReference type="Proteomes" id="UP000005203">
    <property type="component" value="Linkage group LG11"/>
</dbReference>
<evidence type="ECO:0000256" key="1">
    <source>
        <dbReference type="ARBA" id="ARBA00022722"/>
    </source>
</evidence>
<evidence type="ECO:0000313" key="7">
    <source>
        <dbReference type="RefSeq" id="XP_391887.4"/>
    </source>
</evidence>
<evidence type="ECO:0000259" key="4">
    <source>
        <dbReference type="SMART" id="SM00474"/>
    </source>
</evidence>
<dbReference type="Pfam" id="PF01612">
    <property type="entry name" value="DNA_pol_A_exo1"/>
    <property type="match status" value="1"/>
</dbReference>
<name>A0A7M7R2P7_APIME</name>
<proteinExistence type="predicted"/>
<dbReference type="PANTHER" id="PTHR47765:SF2">
    <property type="entry name" value="EXONUCLEASE MUT-7 HOMOLOG"/>
    <property type="match status" value="1"/>
</dbReference>
<dbReference type="GeneID" id="408336"/>
<dbReference type="GO" id="GO:0006139">
    <property type="term" value="P:nucleobase-containing compound metabolic process"/>
    <property type="evidence" value="ECO:0007669"/>
    <property type="project" value="InterPro"/>
</dbReference>
<keyword evidence="1" id="KW-0540">Nuclease</keyword>
<gene>
    <name evidence="7" type="primary">LOC408336</name>
</gene>
<feature type="domain" description="3'-5' exonuclease" evidence="4">
    <location>
        <begin position="393"/>
        <end position="588"/>
    </location>
</feature>
<reference evidence="7" key="2">
    <citation type="submission" date="2025-04" db="UniProtKB">
        <authorList>
            <consortium name="RefSeq"/>
        </authorList>
    </citation>
    <scope>IDENTIFICATION</scope>
    <source>
        <strain evidence="7">DH4</strain>
        <tissue evidence="7">Whole body</tissue>
    </source>
</reference>
<dbReference type="InterPro" id="IPR037432">
    <property type="entry name" value="Mut-7_DEDDy_dom"/>
</dbReference>
<sequence>MSHKYQNVNDLSTVEFSENNDEDLTFFSYIDEATKEWLKSLEQIWQIWKKGDVVNKTLIEYFDSAPNPYLSTIRILVNTSDFKHIKKNSSLAFTVIEEYAEWIKSRKEMYEQFLVLDLKLATFQLIIKQNNMEFIKMVASTYKFVEHKEEFLHIIQEMIQEKKYKEAAQYAVILKLQESFSDPESLILPLILQNKLTVVEEFLIDCPRLQEALVLYLDNLIRPDNSMHNLLNELIIKNKIPDVKMSITNTKPMGKLIARFVKLYNLPSELCINLNKKRCEGVLQYLIHKRYKEYSLSTDSWREMVQDAVKDDETLQLTMIKMLLNTKDSSEALYWAKKFNVAREKWPWILLYEEEQNESESINEGASTSKINDWEDDNDLMNYYELKLSRDSIKIINNPYSFEEFLDKGLDGVSIVGIDSEWKPCFGTKQTELALIQIATKDNVYIIDVTTMGNKFTELWAKLALVLFENKNILKLGFGIAQDMTVIRSSLPALSKIKIYGQGYLDIVNLWKKLVEDYKFVFPYESDDQFTKKNLSKLVELCLGQKLNKSDQFSNWEQRPLRESQIIYAALDAYCLLEIYATLEIQCEHLEIPFDDACLELQHIPFKSSSQKNIRRLAQKSHVSKNKGYDKQQNFQRDLPTQKLRNFRKLNYQNHHISNKSIQSTLSMRIMNLNESHNISKSTCHYTKQTEFHVNNKSLDIENFIYKKIHTWRVVCDSMLGGLTNKLRMCGCDCVHFAFDQGGERCVKLAMREKRVFLTRNKGYLKFLQYIPSEDCYFVLSDTPDEQLREVLNHFKIAVTHNDIFSRCQACNSNEFSKVRKSLMYELSKSYAELTGKNNYNISPNPSYHDDTYSYLTADAESNDLEHNTNLKHSNDDRPWILNIICSVNVSTCSTKYQARIQIDQVPMKVLQNVQFFYICDRCGKIYWNGTHLERTLKNSIKDILMPTTLILRK</sequence>